<keyword evidence="1" id="KW-1185">Reference proteome</keyword>
<evidence type="ECO:0000313" key="2">
    <source>
        <dbReference type="WBParaSite" id="ACAC_0000926501-mRNA-1"/>
    </source>
</evidence>
<accession>A0A0K0DEH8</accession>
<reference evidence="1" key="1">
    <citation type="submission" date="2012-09" db="EMBL/GenBank/DDBJ databases">
        <authorList>
            <person name="Martin A.A."/>
        </authorList>
    </citation>
    <scope>NUCLEOTIDE SEQUENCE</scope>
</reference>
<sequence length="384" mass="43933">MVVVSGTEVDGFKEEGRQHFRDIVHFWAFFPKRFLMSKQIVTEAQFVLAAAFAVASNSGLRSFTTNEDSEWASSYSQQSSLGPSSSSEMSSDAFLSVVPCYSFETLDKVNSVEFSVRSDISSAISLPEVSSQVFSENIFSQGILLAIFYTLCEVIRIRDNFASNLLQIQTIPGESSSMTRHSNGPADKMHQCYFPENDLDIINERSSRPENLSVLCDSSINLLQRAFSRNDRNVMSERFWVEMRDLQLQWIEKICTSSFERTAATSYTLECWAILTKFFSMFRKRPPGVDRFIQFYVLDAIKFLELLALRGCDEVSNLLTKFVVAVIGRYIKKPERMNEMNPIWIQSREMLRIVCQSPTNVEALLQIIVALDEMEAELVLRYFF</sequence>
<protein>
    <submittedName>
        <fullName evidence="2">NR LBD domain-containing protein</fullName>
    </submittedName>
</protein>
<dbReference type="WBParaSite" id="ACAC_0000926501-mRNA-1">
    <property type="protein sequence ID" value="ACAC_0000926501-mRNA-1"/>
    <property type="gene ID" value="ACAC_0000926501"/>
</dbReference>
<reference evidence="2" key="2">
    <citation type="submission" date="2017-02" db="UniProtKB">
        <authorList>
            <consortium name="WormBaseParasite"/>
        </authorList>
    </citation>
    <scope>IDENTIFICATION</scope>
</reference>
<organism evidence="1 2">
    <name type="scientific">Angiostrongylus cantonensis</name>
    <name type="common">Rat lungworm</name>
    <dbReference type="NCBI Taxonomy" id="6313"/>
    <lineage>
        <taxon>Eukaryota</taxon>
        <taxon>Metazoa</taxon>
        <taxon>Ecdysozoa</taxon>
        <taxon>Nematoda</taxon>
        <taxon>Chromadorea</taxon>
        <taxon>Rhabditida</taxon>
        <taxon>Rhabditina</taxon>
        <taxon>Rhabditomorpha</taxon>
        <taxon>Strongyloidea</taxon>
        <taxon>Metastrongylidae</taxon>
        <taxon>Angiostrongylus</taxon>
    </lineage>
</organism>
<dbReference type="AlphaFoldDB" id="A0A0K0DEH8"/>
<name>A0A0K0DEH8_ANGCA</name>
<proteinExistence type="predicted"/>
<evidence type="ECO:0000313" key="1">
    <source>
        <dbReference type="Proteomes" id="UP000035642"/>
    </source>
</evidence>
<dbReference type="Proteomes" id="UP000035642">
    <property type="component" value="Unassembled WGS sequence"/>
</dbReference>